<evidence type="ECO:0000313" key="2">
    <source>
        <dbReference type="Proteomes" id="UP001271007"/>
    </source>
</evidence>
<keyword evidence="2" id="KW-1185">Reference proteome</keyword>
<organism evidence="1 2">
    <name type="scientific">Extremus antarcticus</name>
    <dbReference type="NCBI Taxonomy" id="702011"/>
    <lineage>
        <taxon>Eukaryota</taxon>
        <taxon>Fungi</taxon>
        <taxon>Dikarya</taxon>
        <taxon>Ascomycota</taxon>
        <taxon>Pezizomycotina</taxon>
        <taxon>Dothideomycetes</taxon>
        <taxon>Dothideomycetidae</taxon>
        <taxon>Mycosphaerellales</taxon>
        <taxon>Extremaceae</taxon>
        <taxon>Extremus</taxon>
    </lineage>
</organism>
<dbReference type="AlphaFoldDB" id="A0AAJ0GIM0"/>
<sequence length="422" mass="46756">MSTQAHIHVIKKANIGEHKTVPITTTLPALHDGHVRFRSVVVSLTSNNLTYAQMGSMLKWWDMYPVQSELPSPFNDQDTYGIVPVWGYGEVLESKVAGLEPRMLVWGFWPTTDLAVDLKLDPAGVEGHWIETSDFRKDVQTMYKRFILRDVGARLASLDQSKYEQMAWESACRPIWEAGYLLSHAIFGEAHAHPANAGPWTEADADLTSAVVISLSASGKTPRAFTEALVHRGPSEGPLGFLAITSTVKSSLCPKAAFPTKIVEYANMADNETMEWIQAQRPKKIVIADFGGRGDSLFRLHEALVQHLSGIEIMVMGVGGNPDMRTADDLGQWAQRNNGSKSFDRIQMNTTEVRDVMMERDGAGKYFEGLDAAWDRYRQSSVVSDMKLQLGKGIDGDEGFEGGWTRICDGWLPSDVAQAYTV</sequence>
<protein>
    <submittedName>
        <fullName evidence="1">Uncharacterized protein</fullName>
    </submittedName>
</protein>
<proteinExistence type="predicted"/>
<gene>
    <name evidence="1" type="ORF">LTR09_001366</name>
</gene>
<accession>A0AAJ0GIM0</accession>
<dbReference type="Proteomes" id="UP001271007">
    <property type="component" value="Unassembled WGS sequence"/>
</dbReference>
<dbReference type="EMBL" id="JAWDJX010000002">
    <property type="protein sequence ID" value="KAK3058288.1"/>
    <property type="molecule type" value="Genomic_DNA"/>
</dbReference>
<evidence type="ECO:0000313" key="1">
    <source>
        <dbReference type="EMBL" id="KAK3058288.1"/>
    </source>
</evidence>
<reference evidence="1" key="1">
    <citation type="submission" date="2023-04" db="EMBL/GenBank/DDBJ databases">
        <title>Black Yeasts Isolated from many extreme environments.</title>
        <authorList>
            <person name="Coleine C."/>
            <person name="Stajich J.E."/>
            <person name="Selbmann L."/>
        </authorList>
    </citation>
    <scope>NUCLEOTIDE SEQUENCE</scope>
    <source>
        <strain evidence="1">CCFEE 5312</strain>
    </source>
</reference>
<dbReference type="Pfam" id="PF11017">
    <property type="entry name" value="DUF2855"/>
    <property type="match status" value="1"/>
</dbReference>
<dbReference type="InterPro" id="IPR021276">
    <property type="entry name" value="DUF2855"/>
</dbReference>
<name>A0AAJ0GIM0_9PEZI</name>
<comment type="caution">
    <text evidence="1">The sequence shown here is derived from an EMBL/GenBank/DDBJ whole genome shotgun (WGS) entry which is preliminary data.</text>
</comment>